<organism evidence="2 3">
    <name type="scientific">Nannocystis punicea</name>
    <dbReference type="NCBI Taxonomy" id="2995304"/>
    <lineage>
        <taxon>Bacteria</taxon>
        <taxon>Pseudomonadati</taxon>
        <taxon>Myxococcota</taxon>
        <taxon>Polyangia</taxon>
        <taxon>Nannocystales</taxon>
        <taxon>Nannocystaceae</taxon>
        <taxon>Nannocystis</taxon>
    </lineage>
</organism>
<dbReference type="Proteomes" id="UP001164459">
    <property type="component" value="Chromosome"/>
</dbReference>
<protein>
    <recommendedName>
        <fullName evidence="4">SPOR domain-containing protein</fullName>
    </recommendedName>
</protein>
<keyword evidence="3" id="KW-1185">Reference proteome</keyword>
<name>A0ABY7HJH1_9BACT</name>
<sequence length="160" mass="17499">MNRPRCSERRWVALVVGILSLACSPAPQEEAAPARPQPESAAPPANASQGIDAQLEDVLRVDHSQTAYAIRISADDTFEEARAIARDVLGRSRFLPWIVRQGFGKGLFFVFVGGYSNLEAATADRLDARAVVGQGAIVQALRDECPYLTWNGRGYHDCTR</sequence>
<accession>A0ABY7HJH1</accession>
<feature type="chain" id="PRO_5046644123" description="SPOR domain-containing protein" evidence="1">
    <location>
        <begin position="29"/>
        <end position="160"/>
    </location>
</feature>
<keyword evidence="1" id="KW-0732">Signal</keyword>
<reference evidence="2" key="1">
    <citation type="submission" date="2022-11" db="EMBL/GenBank/DDBJ databases">
        <title>Minimal conservation of predation-associated metabolite biosynthetic gene clusters underscores biosynthetic potential of Myxococcota including descriptions for ten novel species: Archangium lansinium sp. nov., Myxococcus landrumus sp. nov., Nannocystis bai.</title>
        <authorList>
            <person name="Ahearne A."/>
            <person name="Stevens C."/>
            <person name="Dowd S."/>
        </authorList>
    </citation>
    <scope>NUCLEOTIDE SEQUENCE</scope>
    <source>
        <strain evidence="2">Fl3</strain>
    </source>
</reference>
<evidence type="ECO:0000313" key="2">
    <source>
        <dbReference type="EMBL" id="WAS99094.1"/>
    </source>
</evidence>
<proteinExistence type="predicted"/>
<dbReference type="RefSeq" id="WP_269041455.1">
    <property type="nucleotide sequence ID" value="NZ_CP114040.1"/>
</dbReference>
<dbReference type="EMBL" id="CP114040">
    <property type="protein sequence ID" value="WAS99094.1"/>
    <property type="molecule type" value="Genomic_DNA"/>
</dbReference>
<dbReference type="PROSITE" id="PS51257">
    <property type="entry name" value="PROKAR_LIPOPROTEIN"/>
    <property type="match status" value="1"/>
</dbReference>
<evidence type="ECO:0000313" key="3">
    <source>
        <dbReference type="Proteomes" id="UP001164459"/>
    </source>
</evidence>
<feature type="signal peptide" evidence="1">
    <location>
        <begin position="1"/>
        <end position="28"/>
    </location>
</feature>
<gene>
    <name evidence="2" type="ORF">O0S08_23440</name>
</gene>
<evidence type="ECO:0008006" key="4">
    <source>
        <dbReference type="Google" id="ProtNLM"/>
    </source>
</evidence>
<evidence type="ECO:0000256" key="1">
    <source>
        <dbReference type="SAM" id="SignalP"/>
    </source>
</evidence>